<dbReference type="SUPFAM" id="SSF46689">
    <property type="entry name" value="Homeodomain-like"/>
    <property type="match status" value="1"/>
</dbReference>
<feature type="DNA-binding region" description="H-T-H motif" evidence="2">
    <location>
        <begin position="67"/>
        <end position="86"/>
    </location>
</feature>
<name>A0A9X4RIT2_9ACTN</name>
<dbReference type="InterPro" id="IPR050109">
    <property type="entry name" value="HTH-type_TetR-like_transc_reg"/>
</dbReference>
<evidence type="ECO:0000256" key="1">
    <source>
        <dbReference type="ARBA" id="ARBA00023125"/>
    </source>
</evidence>
<accession>A0A9X4RIT2</accession>
<comment type="caution">
    <text evidence="5">The sequence shown here is derived from an EMBL/GenBank/DDBJ whole genome shotgun (WGS) entry which is preliminary data.</text>
</comment>
<feature type="region of interest" description="Disordered" evidence="3">
    <location>
        <begin position="1"/>
        <end position="35"/>
    </location>
</feature>
<evidence type="ECO:0000259" key="4">
    <source>
        <dbReference type="PROSITE" id="PS50977"/>
    </source>
</evidence>
<sequence length="234" mass="25958">MRPVKVPEPQERPPMTRATDQPAPERPTADLGPTVADLFPDVTSDAARRLIISAVASFAERGYHATTTRHISEGAGLSSAAMYVHFPTKEQVLFEAGKVGHEGVLAAIREAVAEHTDPRDRMRELVRAFTLWHARHHTMCRVAQYELAALSPEHHAIIAEIRRQTEHFVREEIRRGVDSGAFVVPDVTTAALAVLSMGIDVARWYLPGRSVDAEQLADRYAELAASMLRTRPRS</sequence>
<reference evidence="5" key="1">
    <citation type="submission" date="2022-08" db="EMBL/GenBank/DDBJ databases">
        <title>Genome analysis of Corynebacteriales strain.</title>
        <authorList>
            <person name="Lee S.D."/>
        </authorList>
    </citation>
    <scope>NUCLEOTIDE SEQUENCE</scope>
    <source>
        <strain evidence="5">D3-21</strain>
    </source>
</reference>
<dbReference type="EMBL" id="JANRHA010000013">
    <property type="protein sequence ID" value="MDG3016431.1"/>
    <property type="molecule type" value="Genomic_DNA"/>
</dbReference>
<keyword evidence="6" id="KW-1185">Reference proteome</keyword>
<evidence type="ECO:0000313" key="5">
    <source>
        <dbReference type="EMBL" id="MDG3016431.1"/>
    </source>
</evidence>
<evidence type="ECO:0000256" key="3">
    <source>
        <dbReference type="SAM" id="MobiDB-lite"/>
    </source>
</evidence>
<dbReference type="GO" id="GO:0000976">
    <property type="term" value="F:transcription cis-regulatory region binding"/>
    <property type="evidence" value="ECO:0007669"/>
    <property type="project" value="TreeGrafter"/>
</dbReference>
<dbReference type="AlphaFoldDB" id="A0A9X4RIT2"/>
<dbReference type="InterPro" id="IPR001647">
    <property type="entry name" value="HTH_TetR"/>
</dbReference>
<evidence type="ECO:0000256" key="2">
    <source>
        <dbReference type="PROSITE-ProRule" id="PRU00335"/>
    </source>
</evidence>
<dbReference type="Gene3D" id="1.10.357.10">
    <property type="entry name" value="Tetracycline Repressor, domain 2"/>
    <property type="match status" value="1"/>
</dbReference>
<dbReference type="Proteomes" id="UP001152755">
    <property type="component" value="Unassembled WGS sequence"/>
</dbReference>
<dbReference type="Pfam" id="PF17932">
    <property type="entry name" value="TetR_C_24"/>
    <property type="match status" value="1"/>
</dbReference>
<feature type="domain" description="HTH tetR-type" evidence="4">
    <location>
        <begin position="44"/>
        <end position="104"/>
    </location>
</feature>
<dbReference type="PRINTS" id="PR00455">
    <property type="entry name" value="HTHTETR"/>
</dbReference>
<dbReference type="GO" id="GO:0003700">
    <property type="term" value="F:DNA-binding transcription factor activity"/>
    <property type="evidence" value="ECO:0007669"/>
    <property type="project" value="TreeGrafter"/>
</dbReference>
<organism evidence="5 6">
    <name type="scientific">Speluncibacter jeojiensis</name>
    <dbReference type="NCBI Taxonomy" id="2710754"/>
    <lineage>
        <taxon>Bacteria</taxon>
        <taxon>Bacillati</taxon>
        <taxon>Actinomycetota</taxon>
        <taxon>Actinomycetes</taxon>
        <taxon>Mycobacteriales</taxon>
        <taxon>Speluncibacteraceae</taxon>
        <taxon>Speluncibacter</taxon>
    </lineage>
</organism>
<dbReference type="SUPFAM" id="SSF48498">
    <property type="entry name" value="Tetracyclin repressor-like, C-terminal domain"/>
    <property type="match status" value="1"/>
</dbReference>
<proteinExistence type="predicted"/>
<dbReference type="InterPro" id="IPR036271">
    <property type="entry name" value="Tet_transcr_reg_TetR-rel_C_sf"/>
</dbReference>
<dbReference type="RefSeq" id="WP_277830577.1">
    <property type="nucleotide sequence ID" value="NZ_JAAIVF010000001.1"/>
</dbReference>
<dbReference type="PROSITE" id="PS50977">
    <property type="entry name" value="HTH_TETR_2"/>
    <property type="match status" value="1"/>
</dbReference>
<keyword evidence="1 2" id="KW-0238">DNA-binding</keyword>
<dbReference type="PROSITE" id="PS01081">
    <property type="entry name" value="HTH_TETR_1"/>
    <property type="match status" value="1"/>
</dbReference>
<dbReference type="PANTHER" id="PTHR30055">
    <property type="entry name" value="HTH-TYPE TRANSCRIPTIONAL REGULATOR RUTR"/>
    <property type="match status" value="1"/>
</dbReference>
<dbReference type="Pfam" id="PF00440">
    <property type="entry name" value="TetR_N"/>
    <property type="match status" value="1"/>
</dbReference>
<protein>
    <submittedName>
        <fullName evidence="5">TetR/AcrR family transcriptional regulator</fullName>
    </submittedName>
</protein>
<dbReference type="InterPro" id="IPR023772">
    <property type="entry name" value="DNA-bd_HTH_TetR-type_CS"/>
</dbReference>
<gene>
    <name evidence="5" type="ORF">NVS88_17895</name>
</gene>
<dbReference type="PANTHER" id="PTHR30055:SF200">
    <property type="entry name" value="HTH-TYPE TRANSCRIPTIONAL REPRESSOR BDCR"/>
    <property type="match status" value="1"/>
</dbReference>
<dbReference type="InterPro" id="IPR009057">
    <property type="entry name" value="Homeodomain-like_sf"/>
</dbReference>
<dbReference type="InterPro" id="IPR041490">
    <property type="entry name" value="KstR2_TetR_C"/>
</dbReference>
<evidence type="ECO:0000313" key="6">
    <source>
        <dbReference type="Proteomes" id="UP001152755"/>
    </source>
</evidence>